<protein>
    <submittedName>
        <fullName evidence="1">Uncharacterized protein</fullName>
    </submittedName>
</protein>
<accession>A0A7R9PPC4</accession>
<evidence type="ECO:0000313" key="1">
    <source>
        <dbReference type="EMBL" id="CAD7600357.1"/>
    </source>
</evidence>
<dbReference type="Gene3D" id="3.30.1910.20">
    <property type="entry name" value="asparaginyl-tRNA synthetase, N-terminal domain"/>
    <property type="match status" value="1"/>
</dbReference>
<proteinExistence type="predicted"/>
<name>A0A7R9PPC4_TIMGE</name>
<sequence>MILHSPSTKSFSYSILILPPSGVPWDLSNLVEVGLNPSRNRVRCGREIGDWSASSEQGLASWLGVGGLIDWSASLEQGLASWLGVGGLIDWSASSEQGLARELYTSDKTGDDATGDGSDTKPYKTILRAMQHAGKEPFPIINDRL</sequence>
<gene>
    <name evidence="1" type="ORF">TGEB3V08_LOCUS7619</name>
</gene>
<dbReference type="AlphaFoldDB" id="A0A7R9PPC4"/>
<dbReference type="EMBL" id="OE842523">
    <property type="protein sequence ID" value="CAD7600357.1"/>
    <property type="molecule type" value="Genomic_DNA"/>
</dbReference>
<reference evidence="1" key="1">
    <citation type="submission" date="2020-11" db="EMBL/GenBank/DDBJ databases">
        <authorList>
            <person name="Tran Van P."/>
        </authorList>
    </citation>
    <scope>NUCLEOTIDE SEQUENCE</scope>
</reference>
<organism evidence="1">
    <name type="scientific">Timema genevievae</name>
    <name type="common">Walking stick</name>
    <dbReference type="NCBI Taxonomy" id="629358"/>
    <lineage>
        <taxon>Eukaryota</taxon>
        <taxon>Metazoa</taxon>
        <taxon>Ecdysozoa</taxon>
        <taxon>Arthropoda</taxon>
        <taxon>Hexapoda</taxon>
        <taxon>Insecta</taxon>
        <taxon>Pterygota</taxon>
        <taxon>Neoptera</taxon>
        <taxon>Polyneoptera</taxon>
        <taxon>Phasmatodea</taxon>
        <taxon>Timematodea</taxon>
        <taxon>Timematoidea</taxon>
        <taxon>Timematidae</taxon>
        <taxon>Timema</taxon>
    </lineage>
</organism>